<name>A0ABY1QHF8_9SPHN</name>
<feature type="transmembrane region" description="Helical" evidence="4">
    <location>
        <begin position="98"/>
        <end position="122"/>
    </location>
</feature>
<keyword evidence="4" id="KW-0812">Transmembrane</keyword>
<keyword evidence="4" id="KW-0472">Membrane</keyword>
<dbReference type="RefSeq" id="WP_283406277.1">
    <property type="nucleotide sequence ID" value="NZ_FXUI01000006.1"/>
</dbReference>
<dbReference type="SMART" id="SM00387">
    <property type="entry name" value="HATPase_c"/>
    <property type="match status" value="1"/>
</dbReference>
<dbReference type="InterPro" id="IPR003594">
    <property type="entry name" value="HATPase_dom"/>
</dbReference>
<comment type="caution">
    <text evidence="6">The sequence shown here is derived from an EMBL/GenBank/DDBJ whole genome shotgun (WGS) entry which is preliminary data.</text>
</comment>
<dbReference type="Proteomes" id="UP001157910">
    <property type="component" value="Unassembled WGS sequence"/>
</dbReference>
<dbReference type="PANTHER" id="PTHR24421:SF61">
    <property type="entry name" value="OXYGEN SENSOR HISTIDINE KINASE NREB"/>
    <property type="match status" value="1"/>
</dbReference>
<reference evidence="6 7" key="1">
    <citation type="submission" date="2017-05" db="EMBL/GenBank/DDBJ databases">
        <authorList>
            <person name="Varghese N."/>
            <person name="Submissions S."/>
        </authorList>
    </citation>
    <scope>NUCLEOTIDE SEQUENCE [LARGE SCALE GENOMIC DNA]</scope>
    <source>
        <strain evidence="6 7">SM16</strain>
    </source>
</reference>
<organism evidence="6 7">
    <name type="scientific">Novosphingobium panipatense</name>
    <dbReference type="NCBI Taxonomy" id="428991"/>
    <lineage>
        <taxon>Bacteria</taxon>
        <taxon>Pseudomonadati</taxon>
        <taxon>Pseudomonadota</taxon>
        <taxon>Alphaproteobacteria</taxon>
        <taxon>Sphingomonadales</taxon>
        <taxon>Sphingomonadaceae</taxon>
        <taxon>Novosphingobium</taxon>
    </lineage>
</organism>
<evidence type="ECO:0000313" key="6">
    <source>
        <dbReference type="EMBL" id="SMP71622.1"/>
    </source>
</evidence>
<feature type="transmembrane region" description="Helical" evidence="4">
    <location>
        <begin position="129"/>
        <end position="150"/>
    </location>
</feature>
<dbReference type="EMBL" id="FXUI01000006">
    <property type="protein sequence ID" value="SMP71622.1"/>
    <property type="molecule type" value="Genomic_DNA"/>
</dbReference>
<keyword evidence="2 6" id="KW-0418">Kinase</keyword>
<keyword evidence="7" id="KW-1185">Reference proteome</keyword>
<feature type="transmembrane region" description="Helical" evidence="4">
    <location>
        <begin position="61"/>
        <end position="78"/>
    </location>
</feature>
<proteinExistence type="predicted"/>
<protein>
    <submittedName>
        <fullName evidence="6">Signal transduction histidine kinase</fullName>
    </submittedName>
</protein>
<dbReference type="GO" id="GO:0016301">
    <property type="term" value="F:kinase activity"/>
    <property type="evidence" value="ECO:0007669"/>
    <property type="project" value="UniProtKB-KW"/>
</dbReference>
<evidence type="ECO:0000256" key="4">
    <source>
        <dbReference type="SAM" id="Phobius"/>
    </source>
</evidence>
<evidence type="ECO:0000256" key="2">
    <source>
        <dbReference type="ARBA" id="ARBA00022777"/>
    </source>
</evidence>
<dbReference type="InterPro" id="IPR011712">
    <property type="entry name" value="Sig_transdc_His_kin_sub3_dim/P"/>
</dbReference>
<dbReference type="InterPro" id="IPR050482">
    <property type="entry name" value="Sensor_HK_TwoCompSys"/>
</dbReference>
<dbReference type="InterPro" id="IPR036890">
    <property type="entry name" value="HATPase_C_sf"/>
</dbReference>
<keyword evidence="3" id="KW-0902">Two-component regulatory system</keyword>
<keyword evidence="1" id="KW-0808">Transferase</keyword>
<accession>A0ABY1QHF8</accession>
<feature type="transmembrane region" description="Helical" evidence="4">
    <location>
        <begin position="31"/>
        <end position="49"/>
    </location>
</feature>
<dbReference type="PANTHER" id="PTHR24421">
    <property type="entry name" value="NITRATE/NITRITE SENSOR PROTEIN NARX-RELATED"/>
    <property type="match status" value="1"/>
</dbReference>
<dbReference type="Pfam" id="PF07730">
    <property type="entry name" value="HisKA_3"/>
    <property type="match status" value="1"/>
</dbReference>
<evidence type="ECO:0000256" key="3">
    <source>
        <dbReference type="ARBA" id="ARBA00023012"/>
    </source>
</evidence>
<gene>
    <name evidence="6" type="ORF">SAMN06296065_10645</name>
</gene>
<feature type="domain" description="Histidine kinase/HSP90-like ATPase" evidence="5">
    <location>
        <begin position="464"/>
        <end position="553"/>
    </location>
</feature>
<sequence length="556" mass="61527">MKGPIFAQPRWLWSQLETARSTLLASDPNRLISFGRFMTVAFAVLAIWLDPTQPYLYHTEVHYLLTFYLGYSALMLLAPSRRRVDSPAHLFSHVFDTVIFGCLALLTNELTSPFFVFLPFTLMAMTMRWGLGGAILGAFFLELVLYAIGIPDILDGESEVNLLVVRSAFLLLATLMLGYFGAYRESSRQRLTRLARWPLEPALGSRRTWLKELCLHAGSVIGSKHIIVVWHEHETDQAFLASWQTPDLDLRELSAALSSAEIDAAISGAYDCATARVLRDGEVQAVAHALTRLGLPEVLSSSFVVSAGFSGLRLGGAVLLLEPNCRWEEAVALSEIIATRIGAELERLDLIARHSDDVRAAERNRLAQDLHDSVLQDLTATSLRLHALGAVTPADAERLREIEKLVLEQQRRIRRFVEDHRDTAVDTRVEVAEELRAHADELSRMWEVAVRFDWRGGSMLLPRRLVYDLMQLLSEATSNAVRHGAASSVHLSARMRGGAIELTVVDDGSGLDPRCDGTGSVSLRARMHHLGGAMSLSDQAPGLAVRLVVPVEELAA</sequence>
<evidence type="ECO:0000313" key="7">
    <source>
        <dbReference type="Proteomes" id="UP001157910"/>
    </source>
</evidence>
<evidence type="ECO:0000256" key="1">
    <source>
        <dbReference type="ARBA" id="ARBA00022679"/>
    </source>
</evidence>
<dbReference type="Pfam" id="PF02518">
    <property type="entry name" value="HATPase_c"/>
    <property type="match status" value="1"/>
</dbReference>
<dbReference type="Gene3D" id="3.30.565.10">
    <property type="entry name" value="Histidine kinase-like ATPase, C-terminal domain"/>
    <property type="match status" value="1"/>
</dbReference>
<evidence type="ECO:0000259" key="5">
    <source>
        <dbReference type="SMART" id="SM00387"/>
    </source>
</evidence>
<keyword evidence="4" id="KW-1133">Transmembrane helix</keyword>
<dbReference type="SUPFAM" id="SSF55874">
    <property type="entry name" value="ATPase domain of HSP90 chaperone/DNA topoisomerase II/histidine kinase"/>
    <property type="match status" value="1"/>
</dbReference>
<feature type="transmembrane region" description="Helical" evidence="4">
    <location>
        <begin position="162"/>
        <end position="183"/>
    </location>
</feature>